<accession>A0A7Z7BSC4</accession>
<evidence type="ECO:0000313" key="4">
    <source>
        <dbReference type="Proteomes" id="UP000198917"/>
    </source>
</evidence>
<dbReference type="EMBL" id="FNEW01000007">
    <property type="protein sequence ID" value="SDK34969.1"/>
    <property type="molecule type" value="Genomic_DNA"/>
</dbReference>
<gene>
    <name evidence="3" type="ORF">SAMN05428983_4693</name>
</gene>
<proteinExistence type="predicted"/>
<keyword evidence="1" id="KW-0560">Oxidoreductase</keyword>
<protein>
    <recommendedName>
        <fullName evidence="2">Pyrroline-5-carboxylate reductase catalytic N-terminal domain-containing protein</fullName>
    </recommendedName>
</protein>
<dbReference type="Gene3D" id="3.40.50.720">
    <property type="entry name" value="NAD(P)-binding Rossmann-like Domain"/>
    <property type="match status" value="1"/>
</dbReference>
<evidence type="ECO:0000313" key="3">
    <source>
        <dbReference type="EMBL" id="SDK34969.1"/>
    </source>
</evidence>
<dbReference type="AlphaFoldDB" id="A0A7Z7BSC4"/>
<dbReference type="InterPro" id="IPR036291">
    <property type="entry name" value="NAD(P)-bd_dom_sf"/>
</dbReference>
<dbReference type="SUPFAM" id="SSF51735">
    <property type="entry name" value="NAD(P)-binding Rossmann-fold domains"/>
    <property type="match status" value="1"/>
</dbReference>
<evidence type="ECO:0000256" key="1">
    <source>
        <dbReference type="ARBA" id="ARBA00023002"/>
    </source>
</evidence>
<dbReference type="PANTHER" id="PTHR14239:SF10">
    <property type="entry name" value="REDUCTASE"/>
    <property type="match status" value="1"/>
</dbReference>
<sequence length="208" mass="21311">MRVAIIGTGNMGSGFARAFASKGVDLVIGHRDPAKAAALAAEIGPDVEGGGIAAAVKLADIVLLALPYQAVAPVLGEAGDLGGKILVDISNPITADYKELLLGHTTSAAEEIQKAASGARVVKAFNTIFAGLISPDARAGKTLQTFVAGDDTNATAKVRALAEKLSFEAIDAGPLSNSRFLEPIGEMNIHFGFFLGMGPTVSPAWVRV</sequence>
<organism evidence="3 4">
    <name type="scientific">Agrobacterium fabrum</name>
    <dbReference type="NCBI Taxonomy" id="1176649"/>
    <lineage>
        <taxon>Bacteria</taxon>
        <taxon>Pseudomonadati</taxon>
        <taxon>Pseudomonadota</taxon>
        <taxon>Alphaproteobacteria</taxon>
        <taxon>Hyphomicrobiales</taxon>
        <taxon>Rhizobiaceae</taxon>
        <taxon>Rhizobium/Agrobacterium group</taxon>
        <taxon>Agrobacterium</taxon>
        <taxon>Agrobacterium tumefaciens complex</taxon>
    </lineage>
</organism>
<dbReference type="RefSeq" id="WP_092734734.1">
    <property type="nucleotide sequence ID" value="NZ_FNEW01000007.1"/>
</dbReference>
<comment type="caution">
    <text evidence="3">The sequence shown here is derived from an EMBL/GenBank/DDBJ whole genome shotgun (WGS) entry which is preliminary data.</text>
</comment>
<name>A0A7Z7BSC4_9HYPH</name>
<reference evidence="3 4" key="1">
    <citation type="submission" date="2016-10" db="EMBL/GenBank/DDBJ databases">
        <authorList>
            <person name="Varghese N."/>
            <person name="Submissions S."/>
        </authorList>
    </citation>
    <scope>NUCLEOTIDE SEQUENCE [LARGE SCALE GENOMIC DNA]</scope>
    <source>
        <strain evidence="3 4">PDC82</strain>
    </source>
</reference>
<dbReference type="GO" id="GO:0016491">
    <property type="term" value="F:oxidoreductase activity"/>
    <property type="evidence" value="ECO:0007669"/>
    <property type="project" value="UniProtKB-KW"/>
</dbReference>
<feature type="domain" description="Pyrroline-5-carboxylate reductase catalytic N-terminal" evidence="2">
    <location>
        <begin position="2"/>
        <end position="92"/>
    </location>
</feature>
<dbReference type="PANTHER" id="PTHR14239">
    <property type="entry name" value="DUDULIN-RELATED"/>
    <property type="match status" value="1"/>
</dbReference>
<dbReference type="Pfam" id="PF03807">
    <property type="entry name" value="F420_oxidored"/>
    <property type="match status" value="1"/>
</dbReference>
<dbReference type="InterPro" id="IPR028939">
    <property type="entry name" value="P5C_Rdtase_cat_N"/>
</dbReference>
<evidence type="ECO:0000259" key="2">
    <source>
        <dbReference type="Pfam" id="PF03807"/>
    </source>
</evidence>
<dbReference type="Proteomes" id="UP000198917">
    <property type="component" value="Unassembled WGS sequence"/>
</dbReference>
<dbReference type="InterPro" id="IPR051267">
    <property type="entry name" value="STEAP_metalloreductase"/>
</dbReference>